<gene>
    <name evidence="1" type="ORF">EJV47_19590</name>
</gene>
<accession>A0A3S0JBY2</accession>
<dbReference type="Proteomes" id="UP000282184">
    <property type="component" value="Unassembled WGS sequence"/>
</dbReference>
<sequence length="313" mass="35902">MSFLYSVKSIFRALFVEAGLSDLSFGLFHRLKLPALMRQRRWPEFEQALLGVSPDELSTLLDELCLTNRHHPQVLTYLQTADSELSRLVAGVYHTHTAWERRSSYQASELTQSQVNGFFEHLEQAHRALCHDFSAPKLQVEALARRIRVEMGLSEKQEAHKSFAAAVSLQPGHLLAYLNHFKLLLPKWLGSEPEVRELLDFADDADTRQLLRLMYLVEMYTDLYYDDPKNAGRQLQQQYAADIEAALAAPRPIANGSVKAVYAANYLACLYDILGRRKDRQQLIQQLGNRFTVHPWAYFDVRGRRQIEALNLG</sequence>
<dbReference type="OrthoDB" id="870034at2"/>
<dbReference type="RefSeq" id="WP_126694897.1">
    <property type="nucleotide sequence ID" value="NZ_RXOF01000013.1"/>
</dbReference>
<proteinExistence type="predicted"/>
<dbReference type="EMBL" id="RXOF01000013">
    <property type="protein sequence ID" value="RTQ47102.1"/>
    <property type="molecule type" value="Genomic_DNA"/>
</dbReference>
<comment type="caution">
    <text evidence="1">The sequence shown here is derived from an EMBL/GenBank/DDBJ whole genome shotgun (WGS) entry which is preliminary data.</text>
</comment>
<dbReference type="AlphaFoldDB" id="A0A3S0JBY2"/>
<protein>
    <submittedName>
        <fullName evidence="1">Uncharacterized protein</fullName>
    </submittedName>
</protein>
<reference evidence="1 2" key="1">
    <citation type="submission" date="2018-12" db="EMBL/GenBank/DDBJ databases">
        <title>Hymenobacter gummosus sp. nov., isolated from a spring.</title>
        <authorList>
            <person name="Nie L."/>
        </authorList>
    </citation>
    <scope>NUCLEOTIDE SEQUENCE [LARGE SCALE GENOMIC DNA]</scope>
    <source>
        <strain evidence="1 2">KCTC 52166</strain>
    </source>
</reference>
<evidence type="ECO:0000313" key="1">
    <source>
        <dbReference type="EMBL" id="RTQ47102.1"/>
    </source>
</evidence>
<organism evidence="1 2">
    <name type="scientific">Hymenobacter gummosus</name>
    <dbReference type="NCBI Taxonomy" id="1776032"/>
    <lineage>
        <taxon>Bacteria</taxon>
        <taxon>Pseudomonadati</taxon>
        <taxon>Bacteroidota</taxon>
        <taxon>Cytophagia</taxon>
        <taxon>Cytophagales</taxon>
        <taxon>Hymenobacteraceae</taxon>
        <taxon>Hymenobacter</taxon>
    </lineage>
</organism>
<evidence type="ECO:0000313" key="2">
    <source>
        <dbReference type="Proteomes" id="UP000282184"/>
    </source>
</evidence>
<keyword evidence="2" id="KW-1185">Reference proteome</keyword>
<name>A0A3S0JBY2_9BACT</name>